<accession>A0ACD3YQ41</accession>
<dbReference type="EMBL" id="CP090031">
    <property type="protein sequence ID" value="UPK91055.1"/>
    <property type="molecule type" value="Genomic_DNA"/>
</dbReference>
<protein>
    <submittedName>
        <fullName evidence="1">Uncharacterized protein</fullName>
    </submittedName>
</protein>
<reference evidence="1" key="1">
    <citation type="submission" date="2021-11" db="EMBL/GenBank/DDBJ databases">
        <title>Fusarium solani-melongenae Genome sequencing and assembly.</title>
        <authorList>
            <person name="Xie S."/>
            <person name="Huang L."/>
            <person name="Zhang X."/>
        </authorList>
    </citation>
    <scope>NUCLEOTIDE SEQUENCE</scope>
    <source>
        <strain evidence="1">CRI 24-3</strain>
    </source>
</reference>
<name>A0ACD3YQ41_FUSSC</name>
<evidence type="ECO:0000313" key="1">
    <source>
        <dbReference type="EMBL" id="UPK91055.1"/>
    </source>
</evidence>
<proteinExistence type="predicted"/>
<organism evidence="1 2">
    <name type="scientific">Fusarium solani subsp. cucurbitae</name>
    <name type="common">Neocosmosporum cucurbitae</name>
    <dbReference type="NCBI Taxonomy" id="2747967"/>
    <lineage>
        <taxon>Eukaryota</taxon>
        <taxon>Fungi</taxon>
        <taxon>Dikarya</taxon>
        <taxon>Ascomycota</taxon>
        <taxon>Pezizomycotina</taxon>
        <taxon>Sordariomycetes</taxon>
        <taxon>Hypocreomycetidae</taxon>
        <taxon>Hypocreales</taxon>
        <taxon>Nectriaceae</taxon>
        <taxon>Fusarium</taxon>
        <taxon>Fusarium solani species complex</taxon>
    </lineage>
</organism>
<dbReference type="Proteomes" id="UP000830768">
    <property type="component" value="Chromosome 2"/>
</dbReference>
<sequence>MTSYQDYFHMKTASSSTGLVFAIYGIGTICATPFVGPTNDYLGRRAVMFTGSVIVIVGAVVVGASTSKGMFLAGRFVLGFGVAFCNVSAPVYVGKMAHPVWHGCLETSTRAKGKAFAQLLAAAAATTIQYGSGPAFEKIKYYFYIVFIGWDIIQLLVIYFFWPETKGRTLEELDEVFKAPNPVKKSLEPINVQTIISTSNAQKDHDGQV</sequence>
<gene>
    <name evidence="1" type="ORF">LCI18_001990</name>
</gene>
<evidence type="ECO:0000313" key="2">
    <source>
        <dbReference type="Proteomes" id="UP000830768"/>
    </source>
</evidence>
<keyword evidence="2" id="KW-1185">Reference proteome</keyword>